<dbReference type="PROSITE" id="PS51339">
    <property type="entry name" value="PPASE_MYOTUBULARIN"/>
    <property type="match status" value="1"/>
</dbReference>
<dbReference type="GO" id="GO:0005737">
    <property type="term" value="C:cytoplasm"/>
    <property type="evidence" value="ECO:0007669"/>
    <property type="project" value="TreeGrafter"/>
</dbReference>
<accession>A0A7S4MF32</accession>
<evidence type="ECO:0000256" key="2">
    <source>
        <dbReference type="PIRSR" id="PIRSR630564-2"/>
    </source>
</evidence>
<organism evidence="4">
    <name type="scientific">Vannella robusta</name>
    <dbReference type="NCBI Taxonomy" id="1487602"/>
    <lineage>
        <taxon>Eukaryota</taxon>
        <taxon>Amoebozoa</taxon>
        <taxon>Discosea</taxon>
        <taxon>Flabellinia</taxon>
        <taxon>Vannellidae</taxon>
        <taxon>Vannella</taxon>
    </lineage>
</organism>
<evidence type="ECO:0000313" key="4">
    <source>
        <dbReference type="EMBL" id="CAE2218166.1"/>
    </source>
</evidence>
<dbReference type="Gene3D" id="3.90.190.10">
    <property type="entry name" value="Protein tyrosine phosphatase superfamily"/>
    <property type="match status" value="1"/>
</dbReference>
<dbReference type="PROSITE" id="PS00383">
    <property type="entry name" value="TYR_PHOSPHATASE_1"/>
    <property type="match status" value="1"/>
</dbReference>
<dbReference type="GO" id="GO:0004438">
    <property type="term" value="F:phosphatidylinositol-3-phosphate phosphatase activity"/>
    <property type="evidence" value="ECO:0007669"/>
    <property type="project" value="TreeGrafter"/>
</dbReference>
<dbReference type="InterPro" id="IPR016130">
    <property type="entry name" value="Tyr_Pase_AS"/>
</dbReference>
<feature type="binding site" evidence="2">
    <location>
        <begin position="397"/>
        <end position="400"/>
    </location>
    <ligand>
        <name>substrate</name>
    </ligand>
</feature>
<dbReference type="AlphaFoldDB" id="A0A7S4MF32"/>
<feature type="active site" description="Phosphocysteine intermediate" evidence="1">
    <location>
        <position position="479"/>
    </location>
</feature>
<feature type="binding site" evidence="2">
    <location>
        <begin position="479"/>
        <end position="485"/>
    </location>
    <ligand>
        <name>substrate</name>
    </ligand>
</feature>
<dbReference type="InterPro" id="IPR010569">
    <property type="entry name" value="Myotubularin-like_Pase_dom"/>
</dbReference>
<sequence length="683" mass="77852">MSTASTENEPVAARFVVVVAGNRAKFEFSRGATVMDVISEVCKELGIRSPSNVGLLSRSFNKLSQFDPPILSWLRLDSALIDCEIDPQDTLYLMDTDLSQFSLEDALEIRFLSVIKKPPSSVLKLPSKFIRAQTVDLLHNERICYSYDNVREMGKSEGNEDSCIVEGTLHITNYRLLMSASSPLEPSTNTTIHHVVSSIPLGGISRIRNKSKSTVDIKCTSNKRIHLLMPDCCDIDEVTNIIAEAAFDDEINCFAFSYNELDRHPLGWTVYSPLEEMQRQKVPNSKWRLYELNTEYEKIPTYPPVFAIPRTVSDEVLSEVFEHRGKSRVPALTYLHTNGGSINRCAQPKLGIRSHHCEADEFLLEQIRVTTPNSKMSDELGVLHIFDMRSKISATANRVKSGGYEHHYPNSKVHFCDIKDIHSVRHSYKAYIAACNDVSSSYYAKVCSSNWLQLIHRILATSLKVADVVAQGDSAVVHCTDGWDRTSQVCSLAQLMLDPFYRTIHGFEILIEKDWRSFGHKLSERTGHCCTAKGKRQQSPIFLQFLDCVWQVMEQYPDEFEFNESFLLCILYHSFSCRFGTFLFDSDKERKENDIHNRTVSLWSMINTNLNIYANPFYEPKQQRIQPLADVMAMKIWSNVFCFHSEYGSKCSYDRTQKLKQLLSLHAENQGLKAQVAELASRE</sequence>
<protein>
    <recommendedName>
        <fullName evidence="3">Myotubularin phosphatase domain-containing protein</fullName>
    </recommendedName>
</protein>
<dbReference type="InterPro" id="IPR030564">
    <property type="entry name" value="Myotubularin"/>
</dbReference>
<dbReference type="Pfam" id="PF06602">
    <property type="entry name" value="Myotub-related"/>
    <property type="match status" value="1"/>
</dbReference>
<gene>
    <name evidence="4" type="ORF">VSP0166_LOCUS8020</name>
</gene>
<dbReference type="SMART" id="SM00404">
    <property type="entry name" value="PTPc_motif"/>
    <property type="match status" value="1"/>
</dbReference>
<dbReference type="InterPro" id="IPR003595">
    <property type="entry name" value="Tyr_Pase_cat"/>
</dbReference>
<dbReference type="GO" id="GO:0016020">
    <property type="term" value="C:membrane"/>
    <property type="evidence" value="ECO:0007669"/>
    <property type="project" value="TreeGrafter"/>
</dbReference>
<evidence type="ECO:0000259" key="3">
    <source>
        <dbReference type="PROSITE" id="PS51339"/>
    </source>
</evidence>
<dbReference type="InterPro" id="IPR029021">
    <property type="entry name" value="Prot-tyrosine_phosphatase-like"/>
</dbReference>
<dbReference type="PANTHER" id="PTHR10807">
    <property type="entry name" value="MYOTUBULARIN-RELATED"/>
    <property type="match status" value="1"/>
</dbReference>
<reference evidence="4" key="1">
    <citation type="submission" date="2021-01" db="EMBL/GenBank/DDBJ databases">
        <authorList>
            <person name="Corre E."/>
            <person name="Pelletier E."/>
            <person name="Niang G."/>
            <person name="Scheremetjew M."/>
            <person name="Finn R."/>
            <person name="Kale V."/>
            <person name="Holt S."/>
            <person name="Cochrane G."/>
            <person name="Meng A."/>
            <person name="Brown T."/>
            <person name="Cohen L."/>
        </authorList>
    </citation>
    <scope>NUCLEOTIDE SEQUENCE</scope>
    <source>
        <strain evidence="4">DIVA3 518/3/11/1/6</strain>
    </source>
</reference>
<name>A0A7S4MF32_9EUKA</name>
<dbReference type="SUPFAM" id="SSF52799">
    <property type="entry name" value="(Phosphotyrosine protein) phosphatases II"/>
    <property type="match status" value="1"/>
</dbReference>
<proteinExistence type="predicted"/>
<evidence type="ECO:0000256" key="1">
    <source>
        <dbReference type="PIRSR" id="PIRSR630564-1"/>
    </source>
</evidence>
<dbReference type="EMBL" id="HBKP01011394">
    <property type="protein sequence ID" value="CAE2218166.1"/>
    <property type="molecule type" value="Transcribed_RNA"/>
</dbReference>
<feature type="domain" description="Myotubularin phosphatase" evidence="3">
    <location>
        <begin position="267"/>
        <end position="641"/>
    </location>
</feature>
<dbReference type="GO" id="GO:0046856">
    <property type="term" value="P:phosphatidylinositol dephosphorylation"/>
    <property type="evidence" value="ECO:0007669"/>
    <property type="project" value="TreeGrafter"/>
</dbReference>
<dbReference type="SUPFAM" id="SSF50729">
    <property type="entry name" value="PH domain-like"/>
    <property type="match status" value="1"/>
</dbReference>
<dbReference type="PANTHER" id="PTHR10807:SF128">
    <property type="entry name" value="PHOSPHATIDYLINOSITOL-3,5-BISPHOSPHATE 3-PHOSPHATASE"/>
    <property type="match status" value="1"/>
</dbReference>